<keyword evidence="1" id="KW-0479">Metal-binding</keyword>
<dbReference type="Proteomes" id="UP000444980">
    <property type="component" value="Unassembled WGS sequence"/>
</dbReference>
<evidence type="ECO:0000256" key="3">
    <source>
        <dbReference type="ARBA" id="ARBA00023004"/>
    </source>
</evidence>
<keyword evidence="3" id="KW-0408">Iron</keyword>
<keyword evidence="7" id="KW-1185">Reference proteome</keyword>
<dbReference type="SUPFAM" id="SSF56300">
    <property type="entry name" value="Metallo-dependent phosphatases"/>
    <property type="match status" value="1"/>
</dbReference>
<protein>
    <submittedName>
        <fullName evidence="6">3',5'-cyclic adenosine monophosphate phosphodiesterase CpdA</fullName>
    </submittedName>
</protein>
<evidence type="ECO:0000256" key="4">
    <source>
        <dbReference type="ARBA" id="ARBA00025742"/>
    </source>
</evidence>
<sequence>MFVIAQLSDLHVNGTHHNRARIEAAFGYINSRADGIDALLVTGDLTDHASPDEMLEARKLITSPLPTLITIGNHDARPSFNTVFRPEVEPTSPVNEALTIGDVTLLSVDSSLPGERRGFLDDETLAWLDAQLATAADRVVIAFHHPPVTLGMPMMDSIMQSSPERLGAVVDAHPKIVALVCGHAHSGAVTTFRGRPLCLAPGVSSTLNLPFEGSGVINRGQPAGVAFHLIDDDGRVITHFRAIPD</sequence>
<accession>A0A7M3STX1</accession>
<dbReference type="GO" id="GO:0046872">
    <property type="term" value="F:metal ion binding"/>
    <property type="evidence" value="ECO:0007669"/>
    <property type="project" value="UniProtKB-KW"/>
</dbReference>
<feature type="domain" description="Calcineurin-like phosphoesterase" evidence="5">
    <location>
        <begin position="3"/>
        <end position="186"/>
    </location>
</feature>
<dbReference type="PANTHER" id="PTHR42988:SF2">
    <property type="entry name" value="CYCLIC NUCLEOTIDE PHOSPHODIESTERASE CBUA0032-RELATED"/>
    <property type="match status" value="1"/>
</dbReference>
<dbReference type="InterPro" id="IPR029052">
    <property type="entry name" value="Metallo-depent_PP-like"/>
</dbReference>
<evidence type="ECO:0000256" key="2">
    <source>
        <dbReference type="ARBA" id="ARBA00022801"/>
    </source>
</evidence>
<proteinExistence type="inferred from homology"/>
<dbReference type="AlphaFoldDB" id="A0A7M3STX1"/>
<dbReference type="GO" id="GO:0016787">
    <property type="term" value="F:hydrolase activity"/>
    <property type="evidence" value="ECO:0007669"/>
    <property type="project" value="UniProtKB-KW"/>
</dbReference>
<name>A0A7M3STX1_9ACTN</name>
<dbReference type="EMBL" id="BJOU01000001">
    <property type="protein sequence ID" value="GED96095.1"/>
    <property type="molecule type" value="Genomic_DNA"/>
</dbReference>
<evidence type="ECO:0000313" key="6">
    <source>
        <dbReference type="EMBL" id="GED96095.1"/>
    </source>
</evidence>
<organism evidence="6 7">
    <name type="scientific">Gordonia crocea</name>
    <dbReference type="NCBI Taxonomy" id="589162"/>
    <lineage>
        <taxon>Bacteria</taxon>
        <taxon>Bacillati</taxon>
        <taxon>Actinomycetota</taxon>
        <taxon>Actinomycetes</taxon>
        <taxon>Mycobacteriales</taxon>
        <taxon>Gordoniaceae</taxon>
        <taxon>Gordonia</taxon>
    </lineage>
</organism>
<evidence type="ECO:0000256" key="1">
    <source>
        <dbReference type="ARBA" id="ARBA00022723"/>
    </source>
</evidence>
<comment type="caution">
    <text evidence="6">The sequence shown here is derived from an EMBL/GenBank/DDBJ whole genome shotgun (WGS) entry which is preliminary data.</text>
</comment>
<dbReference type="Gene3D" id="3.60.21.10">
    <property type="match status" value="1"/>
</dbReference>
<reference evidence="7" key="1">
    <citation type="submission" date="2019-06" db="EMBL/GenBank/DDBJ databases">
        <title>Gordonia isolated from sludge of a wastewater treatment plant.</title>
        <authorList>
            <person name="Tamura T."/>
            <person name="Aoyama K."/>
            <person name="Kang Y."/>
            <person name="Saito S."/>
            <person name="Akiyama N."/>
            <person name="Yazawa K."/>
            <person name="Gonoi T."/>
            <person name="Mikami Y."/>
        </authorList>
    </citation>
    <scope>NUCLEOTIDE SEQUENCE [LARGE SCALE GENOMIC DNA]</scope>
    <source>
        <strain evidence="7">NBRC 107697</strain>
    </source>
</reference>
<dbReference type="InterPro" id="IPR050884">
    <property type="entry name" value="CNP_phosphodiesterase-III"/>
</dbReference>
<keyword evidence="2" id="KW-0378">Hydrolase</keyword>
<dbReference type="RefSeq" id="WP_161925613.1">
    <property type="nucleotide sequence ID" value="NZ_BJOU01000001.1"/>
</dbReference>
<evidence type="ECO:0000313" key="7">
    <source>
        <dbReference type="Proteomes" id="UP000444980"/>
    </source>
</evidence>
<dbReference type="Pfam" id="PF00149">
    <property type="entry name" value="Metallophos"/>
    <property type="match status" value="1"/>
</dbReference>
<comment type="similarity">
    <text evidence="4">Belongs to the cyclic nucleotide phosphodiesterase class-III family.</text>
</comment>
<gene>
    <name evidence="6" type="primary">cpdA</name>
    <name evidence="6" type="ORF">nbrc107697_01340</name>
</gene>
<dbReference type="PANTHER" id="PTHR42988">
    <property type="entry name" value="PHOSPHOHYDROLASE"/>
    <property type="match status" value="1"/>
</dbReference>
<dbReference type="InterPro" id="IPR004843">
    <property type="entry name" value="Calcineurin-like_PHP"/>
</dbReference>
<evidence type="ECO:0000259" key="5">
    <source>
        <dbReference type="Pfam" id="PF00149"/>
    </source>
</evidence>
<dbReference type="OrthoDB" id="5241795at2"/>